<gene>
    <name evidence="5" type="ORF">F3S47_01900</name>
</gene>
<dbReference type="EMBL" id="VYQE01000001">
    <property type="protein sequence ID" value="KAA9010034.1"/>
    <property type="molecule type" value="Genomic_DNA"/>
</dbReference>
<dbReference type="SMART" id="SM00882">
    <property type="entry name" value="CoA_trans"/>
    <property type="match status" value="2"/>
</dbReference>
<name>A0A5J5GRA1_9RHOB</name>
<evidence type="ECO:0000256" key="1">
    <source>
        <dbReference type="ARBA" id="ARBA00007154"/>
    </source>
</evidence>
<dbReference type="GO" id="GO:0046952">
    <property type="term" value="P:ketone body catabolic process"/>
    <property type="evidence" value="ECO:0007669"/>
    <property type="project" value="InterPro"/>
</dbReference>
<comment type="function">
    <text evidence="3">CoA transferase having broad substrate specificity for short-chain acyl-CoA thioesters with the activity decreasing when the length of the carboxylic acid chain exceeds four carbons.</text>
</comment>
<dbReference type="InterPro" id="IPR037171">
    <property type="entry name" value="NagB/RpiA_transferase-like"/>
</dbReference>
<dbReference type="InterPro" id="IPR004165">
    <property type="entry name" value="CoA_trans_fam_I"/>
</dbReference>
<comment type="caution">
    <text evidence="5">The sequence shown here is derived from an EMBL/GenBank/DDBJ whole genome shotgun (WGS) entry which is preliminary data.</text>
</comment>
<dbReference type="RefSeq" id="WP_150443519.1">
    <property type="nucleotide sequence ID" value="NZ_VYQE01000001.1"/>
</dbReference>
<dbReference type="Gene3D" id="3.40.1080.10">
    <property type="entry name" value="Glutaconate Coenzyme A-transferase"/>
    <property type="match status" value="2"/>
</dbReference>
<comment type="catalytic activity">
    <reaction evidence="3">
        <text>an acyl-CoA + acetate = a carboxylate + acetyl-CoA</text>
        <dbReference type="Rhea" id="RHEA:13381"/>
        <dbReference type="ChEBI" id="CHEBI:29067"/>
        <dbReference type="ChEBI" id="CHEBI:30089"/>
        <dbReference type="ChEBI" id="CHEBI:57288"/>
        <dbReference type="ChEBI" id="CHEBI:58342"/>
        <dbReference type="EC" id="2.8.3.8"/>
    </reaction>
</comment>
<dbReference type="PANTHER" id="PTHR43293">
    <property type="entry name" value="ACETATE COA-TRANSFERASE YDIF"/>
    <property type="match status" value="1"/>
</dbReference>
<dbReference type="Pfam" id="PF01144">
    <property type="entry name" value="CoA_trans"/>
    <property type="match status" value="1"/>
</dbReference>
<organism evidence="5 6">
    <name type="scientific">Histidinibacterium aquaticum</name>
    <dbReference type="NCBI Taxonomy" id="2613962"/>
    <lineage>
        <taxon>Bacteria</taxon>
        <taxon>Pseudomonadati</taxon>
        <taxon>Pseudomonadota</taxon>
        <taxon>Alphaproteobacteria</taxon>
        <taxon>Rhodobacterales</taxon>
        <taxon>Paracoccaceae</taxon>
        <taxon>Histidinibacterium</taxon>
    </lineage>
</organism>
<proteinExistence type="inferred from homology"/>
<evidence type="ECO:0000256" key="2">
    <source>
        <dbReference type="ARBA" id="ARBA00022679"/>
    </source>
</evidence>
<evidence type="ECO:0000313" key="6">
    <source>
        <dbReference type="Proteomes" id="UP000326554"/>
    </source>
</evidence>
<protein>
    <recommendedName>
        <fullName evidence="3">Acetate CoA-transferase YdiF</fullName>
        <ecNumber evidence="3">2.8.3.8</ecNumber>
    </recommendedName>
</protein>
<reference evidence="5 6" key="1">
    <citation type="submission" date="2019-09" db="EMBL/GenBank/DDBJ databases">
        <authorList>
            <person name="Park J.-S."/>
            <person name="Choi H.-J."/>
        </authorList>
    </citation>
    <scope>NUCLEOTIDE SEQUENCE [LARGE SCALE GENOMIC DNA]</scope>
    <source>
        <strain evidence="5 6">176SS1-4</strain>
    </source>
</reference>
<dbReference type="GO" id="GO:0008775">
    <property type="term" value="F:acetate CoA-transferase activity"/>
    <property type="evidence" value="ECO:0007669"/>
    <property type="project" value="UniProtKB-EC"/>
</dbReference>
<dbReference type="SUPFAM" id="SSF100950">
    <property type="entry name" value="NagB/RpiA/CoA transferase-like"/>
    <property type="match status" value="2"/>
</dbReference>
<sequence length="515" mass="55455">MKTVNNAALRDLVSNLPDGATVAISGAGGGLLEPDEAFKAFEDAFHDAGRPRGLTLVHALGMGDRKEKGVNRFAYEGMVRRVIGGHWVWSPRMLDLAQRDRIEAYCLPSGVLTHLFREIGAKRPGLFTHVGLGTFCDPRLQGGRCNTAAQEPIVELMEIDGKDVLRYLPFKVDVAVIRGTAVDANGNITARDEPADLDSYAIALAAKASGGIVIAQVRDQVEVGDIRPREVTVPGKLVDYVLPAPEQTQTYHGPYSPALAGLSDGSEQFQTMPEHHLVRRIVAERAAQELVPGATINFGFGMSAGVAEIVARRGERSNYWFTIEQGIHGGQLLTGDLFGIAAHPAAILSSAQQFDLYSGGLLDQTYLGLAEMDAHGSVNVSHFGGQVSGPGGFIDISQGAQRIVFCGSFDAKGARVSVENDKLRIDRHGEVQKLVPEVGGVTFSGAEAIRRGQRVTYITERAVFELTPEGVELTELAPGIDLKADVLDRMGFTPIVHDPVRMEVELFRDIAEKAA</sequence>
<feature type="active site" description="5-glutamyl coenzyme A thioester intermediate" evidence="4">
    <location>
        <position position="324"/>
    </location>
</feature>
<keyword evidence="6" id="KW-1185">Reference proteome</keyword>
<accession>A0A5J5GRA1</accession>
<evidence type="ECO:0000256" key="4">
    <source>
        <dbReference type="PIRSR" id="PIRSR000858-1"/>
    </source>
</evidence>
<dbReference type="AlphaFoldDB" id="A0A5J5GRA1"/>
<dbReference type="EC" id="2.8.3.8" evidence="3"/>
<dbReference type="InterPro" id="IPR014388">
    <property type="entry name" value="3-oxoacid_CoA-transferase"/>
</dbReference>
<dbReference type="PANTHER" id="PTHR43293:SF1">
    <property type="entry name" value="ACETATE COA-TRANSFERASE YDIF"/>
    <property type="match status" value="1"/>
</dbReference>
<keyword evidence="2 3" id="KW-0808">Transferase</keyword>
<comment type="similarity">
    <text evidence="1 3">Belongs to the 3-oxoacid CoA-transferase family.</text>
</comment>
<evidence type="ECO:0000256" key="3">
    <source>
        <dbReference type="PIRNR" id="PIRNR000858"/>
    </source>
</evidence>
<evidence type="ECO:0000313" key="5">
    <source>
        <dbReference type="EMBL" id="KAA9010034.1"/>
    </source>
</evidence>
<dbReference type="Proteomes" id="UP000326554">
    <property type="component" value="Unassembled WGS sequence"/>
</dbReference>
<dbReference type="PIRSF" id="PIRSF000858">
    <property type="entry name" value="SCOT-t"/>
    <property type="match status" value="1"/>
</dbReference>